<protein>
    <submittedName>
        <fullName evidence="1">Uncharacterized protein</fullName>
    </submittedName>
</protein>
<dbReference type="AlphaFoldDB" id="R7RYF3"/>
<dbReference type="RefSeq" id="XP_007310560.1">
    <property type="nucleotide sequence ID" value="XM_007310498.1"/>
</dbReference>
<dbReference type="OrthoDB" id="3058840at2759"/>
<proteinExistence type="predicted"/>
<keyword evidence="2" id="KW-1185">Reference proteome</keyword>
<evidence type="ECO:0000313" key="2">
    <source>
        <dbReference type="Proteomes" id="UP000053927"/>
    </source>
</evidence>
<gene>
    <name evidence="1" type="ORF">STEHIDRAFT_135316</name>
</gene>
<dbReference type="eggNOG" id="ENOG502SU5H">
    <property type="taxonomic scope" value="Eukaryota"/>
</dbReference>
<dbReference type="KEGG" id="shs:STEHIDRAFT_135316"/>
<dbReference type="OMA" id="YGWAWRQ"/>
<name>R7RYF3_STEHR</name>
<dbReference type="Proteomes" id="UP000053927">
    <property type="component" value="Unassembled WGS sequence"/>
</dbReference>
<accession>R7RYF3</accession>
<evidence type="ECO:0000313" key="1">
    <source>
        <dbReference type="EMBL" id="EIM80436.1"/>
    </source>
</evidence>
<reference evidence="2" key="1">
    <citation type="journal article" date="2012" name="Science">
        <title>The Paleozoic origin of enzymatic lignin decomposition reconstructed from 31 fungal genomes.</title>
        <authorList>
            <person name="Floudas D."/>
            <person name="Binder M."/>
            <person name="Riley R."/>
            <person name="Barry K."/>
            <person name="Blanchette R.A."/>
            <person name="Henrissat B."/>
            <person name="Martinez A.T."/>
            <person name="Otillar R."/>
            <person name="Spatafora J.W."/>
            <person name="Yadav J.S."/>
            <person name="Aerts A."/>
            <person name="Benoit I."/>
            <person name="Boyd A."/>
            <person name="Carlson A."/>
            <person name="Copeland A."/>
            <person name="Coutinho P.M."/>
            <person name="de Vries R.P."/>
            <person name="Ferreira P."/>
            <person name="Findley K."/>
            <person name="Foster B."/>
            <person name="Gaskell J."/>
            <person name="Glotzer D."/>
            <person name="Gorecki P."/>
            <person name="Heitman J."/>
            <person name="Hesse C."/>
            <person name="Hori C."/>
            <person name="Igarashi K."/>
            <person name="Jurgens J.A."/>
            <person name="Kallen N."/>
            <person name="Kersten P."/>
            <person name="Kohler A."/>
            <person name="Kuees U."/>
            <person name="Kumar T.K.A."/>
            <person name="Kuo A."/>
            <person name="LaButti K."/>
            <person name="Larrondo L.F."/>
            <person name="Lindquist E."/>
            <person name="Ling A."/>
            <person name="Lombard V."/>
            <person name="Lucas S."/>
            <person name="Lundell T."/>
            <person name="Martin R."/>
            <person name="McLaughlin D.J."/>
            <person name="Morgenstern I."/>
            <person name="Morin E."/>
            <person name="Murat C."/>
            <person name="Nagy L.G."/>
            <person name="Nolan M."/>
            <person name="Ohm R.A."/>
            <person name="Patyshakuliyeva A."/>
            <person name="Rokas A."/>
            <person name="Ruiz-Duenas F.J."/>
            <person name="Sabat G."/>
            <person name="Salamov A."/>
            <person name="Samejima M."/>
            <person name="Schmutz J."/>
            <person name="Slot J.C."/>
            <person name="St John F."/>
            <person name="Stenlid J."/>
            <person name="Sun H."/>
            <person name="Sun S."/>
            <person name="Syed K."/>
            <person name="Tsang A."/>
            <person name="Wiebenga A."/>
            <person name="Young D."/>
            <person name="Pisabarro A."/>
            <person name="Eastwood D.C."/>
            <person name="Martin F."/>
            <person name="Cullen D."/>
            <person name="Grigoriev I.V."/>
            <person name="Hibbett D.S."/>
        </authorList>
    </citation>
    <scope>NUCLEOTIDE SEQUENCE [LARGE SCALE GENOMIC DNA]</scope>
    <source>
        <strain evidence="2">FP-91666</strain>
    </source>
</reference>
<organism evidence="1 2">
    <name type="scientific">Stereum hirsutum (strain FP-91666)</name>
    <name type="common">White-rot fungus</name>
    <dbReference type="NCBI Taxonomy" id="721885"/>
    <lineage>
        <taxon>Eukaryota</taxon>
        <taxon>Fungi</taxon>
        <taxon>Dikarya</taxon>
        <taxon>Basidiomycota</taxon>
        <taxon>Agaricomycotina</taxon>
        <taxon>Agaricomycetes</taxon>
        <taxon>Russulales</taxon>
        <taxon>Stereaceae</taxon>
        <taxon>Stereum</taxon>
    </lineage>
</organism>
<dbReference type="GeneID" id="18798426"/>
<sequence>MPPAAQPRPPQWDAMAKHEFAQYVLEEKGSYFPSLAEMKASGPPRDTVDGLQRSINEKQSEFTNDLDKLYQHQAQRYLDDAYDRYLSFEEAECVVMSNKPPSTLPNFRDFYLQQRRFLSGGTRSGKSTDPIAPSGVFSDEVAQYTAAHYKSVHPLQDRLARATKNEEELRRRREAMFPATIGDYRSIRNKDVQLRIARFLTADSTIQGKMMTEFNWAWRQTKPLQDEYLHDDAFKAEVQTRVKDVEVRDPRRKPSAPQLG</sequence>
<dbReference type="EMBL" id="JH687398">
    <property type="protein sequence ID" value="EIM80436.1"/>
    <property type="molecule type" value="Genomic_DNA"/>
</dbReference>